<name>A0ABQ8UWB0_9AGAR</name>
<evidence type="ECO:0000313" key="2">
    <source>
        <dbReference type="EMBL" id="KAJ4463722.1"/>
    </source>
</evidence>
<evidence type="ECO:0000256" key="1">
    <source>
        <dbReference type="SAM" id="MobiDB-lite"/>
    </source>
</evidence>
<feature type="region of interest" description="Disordered" evidence="1">
    <location>
        <begin position="1"/>
        <end position="20"/>
    </location>
</feature>
<feature type="region of interest" description="Disordered" evidence="1">
    <location>
        <begin position="82"/>
        <end position="124"/>
    </location>
</feature>
<feature type="compositionally biased region" description="Polar residues" evidence="1">
    <location>
        <begin position="51"/>
        <end position="60"/>
    </location>
</feature>
<accession>A0ABQ8UWB0</accession>
<evidence type="ECO:0000313" key="3">
    <source>
        <dbReference type="Proteomes" id="UP001150217"/>
    </source>
</evidence>
<dbReference type="Proteomes" id="UP001150217">
    <property type="component" value="Unassembled WGS sequence"/>
</dbReference>
<sequence length="124" mass="13070">MISPSSGSCPHPNCSVTSSALSEAPTYPLVSIQLPFTPDPVLQPPVYPYTNDPQRPASSAFTTPQLVTSAPGALHLGVLLPPHFPSERSGTGHSPRSRAIFGNLGGNTRNGKTLKPKTSRSLRI</sequence>
<feature type="region of interest" description="Disordered" evidence="1">
    <location>
        <begin position="41"/>
        <end position="60"/>
    </location>
</feature>
<feature type="compositionally biased region" description="Basic residues" evidence="1">
    <location>
        <begin position="112"/>
        <end position="124"/>
    </location>
</feature>
<organism evidence="2 3">
    <name type="scientific">Lentinula lateritia</name>
    <dbReference type="NCBI Taxonomy" id="40482"/>
    <lineage>
        <taxon>Eukaryota</taxon>
        <taxon>Fungi</taxon>
        <taxon>Dikarya</taxon>
        <taxon>Basidiomycota</taxon>
        <taxon>Agaricomycotina</taxon>
        <taxon>Agaricomycetes</taxon>
        <taxon>Agaricomycetidae</taxon>
        <taxon>Agaricales</taxon>
        <taxon>Marasmiineae</taxon>
        <taxon>Omphalotaceae</taxon>
        <taxon>Lentinula</taxon>
    </lineage>
</organism>
<dbReference type="EMBL" id="JANVFT010000154">
    <property type="protein sequence ID" value="KAJ4463722.1"/>
    <property type="molecule type" value="Genomic_DNA"/>
</dbReference>
<keyword evidence="3" id="KW-1185">Reference proteome</keyword>
<comment type="caution">
    <text evidence="2">The sequence shown here is derived from an EMBL/GenBank/DDBJ whole genome shotgun (WGS) entry which is preliminary data.</text>
</comment>
<protein>
    <submittedName>
        <fullName evidence="2">Uncharacterized protein</fullName>
    </submittedName>
</protein>
<reference evidence="2" key="1">
    <citation type="submission" date="2022-08" db="EMBL/GenBank/DDBJ databases">
        <title>A Global Phylogenomic Analysis of the Shiitake Genus Lentinula.</title>
        <authorList>
            <consortium name="DOE Joint Genome Institute"/>
            <person name="Sierra-Patev S."/>
            <person name="Min B."/>
            <person name="Naranjo-Ortiz M."/>
            <person name="Looney B."/>
            <person name="Konkel Z."/>
            <person name="Slot J.C."/>
            <person name="Sakamoto Y."/>
            <person name="Steenwyk J.L."/>
            <person name="Rokas A."/>
            <person name="Carro J."/>
            <person name="Camarero S."/>
            <person name="Ferreira P."/>
            <person name="Molpeceres G."/>
            <person name="Ruiz-Duenas F.J."/>
            <person name="Serrano A."/>
            <person name="Henrissat B."/>
            <person name="Drula E."/>
            <person name="Hughes K.W."/>
            <person name="Mata J.L."/>
            <person name="Ishikawa N.K."/>
            <person name="Vargas-Isla R."/>
            <person name="Ushijima S."/>
            <person name="Smith C.A."/>
            <person name="Ahrendt S."/>
            <person name="Andreopoulos W."/>
            <person name="He G."/>
            <person name="Labutti K."/>
            <person name="Lipzen A."/>
            <person name="Ng V."/>
            <person name="Riley R."/>
            <person name="Sandor L."/>
            <person name="Barry K."/>
            <person name="Martinez A.T."/>
            <person name="Xiao Y."/>
            <person name="Gibbons J.G."/>
            <person name="Terashima K."/>
            <person name="Grigoriev I.V."/>
            <person name="Hibbett D.S."/>
        </authorList>
    </citation>
    <scope>NUCLEOTIDE SEQUENCE</scope>
    <source>
        <strain evidence="2">RHP3577 ss4</strain>
    </source>
</reference>
<gene>
    <name evidence="2" type="ORF">C8R41DRAFT_927279</name>
</gene>
<proteinExistence type="predicted"/>